<dbReference type="PANTHER" id="PTHR13087:SF0">
    <property type="entry name" value="NFKB ACTIVATING PROTEIN LIKE"/>
    <property type="match status" value="1"/>
</dbReference>
<comment type="similarity">
    <text evidence="1">Belongs to the NKAP family.</text>
</comment>
<reference evidence="5" key="1">
    <citation type="submission" date="2017-02" db="UniProtKB">
        <authorList>
            <consortium name="WormBaseParasite"/>
        </authorList>
    </citation>
    <scope>IDENTIFICATION</scope>
</reference>
<sequence length="287" mass="33037">MKIFAVNDYFVKLNFFTNTANTTDFSGLYVALRNKCNLLRYEKMEAEQMEENQNLMRTKGKRGGNRGSSSSSSSSSSRNSSINNDGRKSKKKHKKKESSKKEKENKHKKHSVTHFSINFLFIKKKKKKKHVKSSDDDDEWVEVTNEMRQAEAEREKQKEAELIGPAIPDHLLQKDPLFHDRGRYGKDMLRGEAAAMAAYIAQGKRIPRRGEIGLSSAEIADFEKIGYVMSGTRHKSMEATRLRKENQVMTAEEKRVLSGFTQEERKKKEELVLQQFRSFVDSKKSKG</sequence>
<dbReference type="InterPro" id="IPR040466">
    <property type="entry name" value="NKAP"/>
</dbReference>
<dbReference type="Pfam" id="PF06047">
    <property type="entry name" value="Nkap_C"/>
    <property type="match status" value="1"/>
</dbReference>
<dbReference type="GO" id="GO:0010468">
    <property type="term" value="P:regulation of gene expression"/>
    <property type="evidence" value="ECO:0007669"/>
    <property type="project" value="TreeGrafter"/>
</dbReference>
<protein>
    <submittedName>
        <fullName evidence="5">Nkap_C domain-containing protein</fullName>
    </submittedName>
</protein>
<organism evidence="4 5">
    <name type="scientific">Syphacia muris</name>
    <dbReference type="NCBI Taxonomy" id="451379"/>
    <lineage>
        <taxon>Eukaryota</taxon>
        <taxon>Metazoa</taxon>
        <taxon>Ecdysozoa</taxon>
        <taxon>Nematoda</taxon>
        <taxon>Chromadorea</taxon>
        <taxon>Rhabditida</taxon>
        <taxon>Spirurina</taxon>
        <taxon>Oxyuridomorpha</taxon>
        <taxon>Oxyuroidea</taxon>
        <taxon>Oxyuridae</taxon>
        <taxon>Syphacia</taxon>
    </lineage>
</organism>
<feature type="domain" description="NF-kappa-B-activating protein C-terminal" evidence="3">
    <location>
        <begin position="183"/>
        <end position="281"/>
    </location>
</feature>
<name>A0A0N5AAQ9_9BILA</name>
<evidence type="ECO:0000256" key="2">
    <source>
        <dbReference type="SAM" id="MobiDB-lite"/>
    </source>
</evidence>
<keyword evidence="4" id="KW-1185">Reference proteome</keyword>
<feature type="compositionally biased region" description="Basic residues" evidence="2">
    <location>
        <begin position="88"/>
        <end position="98"/>
    </location>
</feature>
<feature type="compositionally biased region" description="Low complexity" evidence="2">
    <location>
        <begin position="67"/>
        <end position="84"/>
    </location>
</feature>
<evidence type="ECO:0000313" key="4">
    <source>
        <dbReference type="Proteomes" id="UP000046393"/>
    </source>
</evidence>
<accession>A0A0N5AAQ9</accession>
<evidence type="ECO:0000256" key="1">
    <source>
        <dbReference type="ARBA" id="ARBA00009313"/>
    </source>
</evidence>
<dbReference type="Proteomes" id="UP000046393">
    <property type="component" value="Unplaced"/>
</dbReference>
<evidence type="ECO:0000313" key="5">
    <source>
        <dbReference type="WBParaSite" id="SMUV_0000123501-mRNA-1"/>
    </source>
</evidence>
<dbReference type="AlphaFoldDB" id="A0A0N5AAQ9"/>
<dbReference type="GO" id="GO:0005634">
    <property type="term" value="C:nucleus"/>
    <property type="evidence" value="ECO:0007669"/>
    <property type="project" value="TreeGrafter"/>
</dbReference>
<dbReference type="STRING" id="451379.A0A0N5AAQ9"/>
<evidence type="ECO:0000259" key="3">
    <source>
        <dbReference type="Pfam" id="PF06047"/>
    </source>
</evidence>
<feature type="region of interest" description="Disordered" evidence="2">
    <location>
        <begin position="56"/>
        <end position="110"/>
    </location>
</feature>
<dbReference type="WBParaSite" id="SMUV_0000123501-mRNA-1">
    <property type="protein sequence ID" value="SMUV_0000123501-mRNA-1"/>
    <property type="gene ID" value="SMUV_0000123501"/>
</dbReference>
<proteinExistence type="inferred from homology"/>
<dbReference type="InterPro" id="IPR009269">
    <property type="entry name" value="NKAP_C"/>
</dbReference>
<dbReference type="PANTHER" id="PTHR13087">
    <property type="entry name" value="NF-KAPPA B ACTIVATING PROTEIN"/>
    <property type="match status" value="1"/>
</dbReference>
<dbReference type="GO" id="GO:0003682">
    <property type="term" value="F:chromatin binding"/>
    <property type="evidence" value="ECO:0007669"/>
    <property type="project" value="InterPro"/>
</dbReference>